<keyword evidence="2" id="KW-1185">Reference proteome</keyword>
<dbReference type="Proteomes" id="UP000029981">
    <property type="component" value="Unassembled WGS sequence"/>
</dbReference>
<reference evidence="1 2" key="3">
    <citation type="journal article" date="2010" name="BMC Genomics">
        <title>Transcriptome sequencing and comparative analysis of cucumber flowers with different sex types.</title>
        <authorList>
            <person name="Guo S."/>
            <person name="Zheng Y."/>
            <person name="Joung J.G."/>
            <person name="Liu S."/>
            <person name="Zhang Z."/>
            <person name="Crasta O.R."/>
            <person name="Sobral B.W."/>
            <person name="Xu Y."/>
            <person name="Huang S."/>
            <person name="Fei Z."/>
        </authorList>
    </citation>
    <scope>NUCLEOTIDE SEQUENCE [LARGE SCALE GENOMIC DNA]</scope>
    <source>
        <strain evidence="2">cv. 9930</strain>
        <tissue evidence="1">Leaf</tissue>
    </source>
</reference>
<comment type="caution">
    <text evidence="1">The sequence shown here is derived from an EMBL/GenBank/DDBJ whole genome shotgun (WGS) entry which is preliminary data.</text>
</comment>
<protein>
    <submittedName>
        <fullName evidence="1">Uncharacterized protein</fullName>
    </submittedName>
</protein>
<sequence length="589" mass="66587">MTDHDCEAKTFRAMVENANRKFARVQDVPAYGRVDNHHYFHKVFKAYMRLWKYQQEFRAKLVESGLNRWEIGEIASRIGIEEFEEGSRSEFKELRFYARFLLVSLLLNRTDTVQVLAERLKALVDDSKATFRATDFKEWRLVVQEIFCFMNIATASTNVRPLRYSTAFDSHPPSLPFVGRFHAKRVLKFRDAVLTSYHRNEVKFAEITLDTYRMLQCLEWEPGFFYQKHPVEPNENGAGIDHSGASGIIDINLATDVTDPSLPPNPKKAILHRPSVTHLIAIGYFYHLPTELGYGQYLLTGHCDLKVMATVCEELLPDSIMLIYLSAAGKCCQNSVNQMASVGESRKSLKNKVTAQNSRENCNALAESCKSEKPGSSDLYDEYLWFGHRGSGGPNVLYPGDIIPFTRRPVFLIVDSNNSHAFKVLHGAERGETAAILLSPLRPAFKNPLNVDTIQSGSQFTFFLTAPLPAFCEMVGLSSANLDIDVYNDADTILSSAFSDWEIILCTSTSLNIVWAQVLSDHFLRRLILRFIFCRSVLSFFNTKEDDDLPVCLPCLPDSVSSNSGVVSSAIRRLAKHLNVADLFNFHEV</sequence>
<evidence type="ECO:0000313" key="2">
    <source>
        <dbReference type="Proteomes" id="UP000029981"/>
    </source>
</evidence>
<reference evidence="1 2" key="2">
    <citation type="journal article" date="2009" name="PLoS ONE">
        <title>An integrated genetic and cytogenetic map of the cucumber genome.</title>
        <authorList>
            <person name="Ren Y."/>
            <person name="Zhang Z."/>
            <person name="Liu J."/>
            <person name="Staub J.E."/>
            <person name="Han Y."/>
            <person name="Cheng Z."/>
            <person name="Li X."/>
            <person name="Lu J."/>
            <person name="Miao H."/>
            <person name="Kang H."/>
            <person name="Xie B."/>
            <person name="Gu X."/>
            <person name="Wang X."/>
            <person name="Du Y."/>
            <person name="Jin W."/>
            <person name="Huang S."/>
        </authorList>
    </citation>
    <scope>NUCLEOTIDE SEQUENCE [LARGE SCALE GENOMIC DNA]</scope>
    <source>
        <strain evidence="2">cv. 9930</strain>
        <tissue evidence="1">Leaf</tissue>
    </source>
</reference>
<reference evidence="1 2" key="5">
    <citation type="journal article" date="2019" name="Gigascience">
        <title>A chromosome-scale genome assembly of cucumber (Cucumis sativus L.).</title>
        <authorList>
            <person name="Li Q."/>
            <person name="Li H."/>
            <person name="Huang W."/>
            <person name="Xu Y."/>
            <person name="Zhou Q."/>
            <person name="Wang S."/>
            <person name="Ruan J."/>
            <person name="Huang S."/>
            <person name="Zhang Z."/>
        </authorList>
    </citation>
    <scope>NUCLEOTIDE SEQUENCE [LARGE SCALE GENOMIC DNA]</scope>
    <source>
        <strain evidence="2">cv. 9930</strain>
        <tissue evidence="1">Leaf</tissue>
    </source>
</reference>
<reference evidence="1 2" key="4">
    <citation type="journal article" date="2011" name="BMC Genomics">
        <title>RNA-Seq improves annotation of protein-coding genes in the cucumber genome.</title>
        <authorList>
            <person name="Li Z."/>
            <person name="Zhang Z."/>
            <person name="Yan P."/>
            <person name="Huang S."/>
            <person name="Fei Z."/>
            <person name="Lin K."/>
        </authorList>
    </citation>
    <scope>NUCLEOTIDE SEQUENCE [LARGE SCALE GENOMIC DNA]</scope>
    <source>
        <strain evidence="2">cv. 9930</strain>
        <tissue evidence="1">Leaf</tissue>
    </source>
</reference>
<proteinExistence type="predicted"/>
<name>A0ACB6HB81_CUCSA</name>
<organism evidence="1 2">
    <name type="scientific">Cucumis sativus</name>
    <name type="common">Cucumber</name>
    <dbReference type="NCBI Taxonomy" id="3659"/>
    <lineage>
        <taxon>Eukaryota</taxon>
        <taxon>Viridiplantae</taxon>
        <taxon>Streptophyta</taxon>
        <taxon>Embryophyta</taxon>
        <taxon>Tracheophyta</taxon>
        <taxon>Spermatophyta</taxon>
        <taxon>Magnoliopsida</taxon>
        <taxon>eudicotyledons</taxon>
        <taxon>Gunneridae</taxon>
        <taxon>Pentapetalae</taxon>
        <taxon>rosids</taxon>
        <taxon>fabids</taxon>
        <taxon>Cucurbitales</taxon>
        <taxon>Cucurbitaceae</taxon>
        <taxon>Benincaseae</taxon>
        <taxon>Cucumis</taxon>
    </lineage>
</organism>
<gene>
    <name evidence="1" type="ORF">Csa_018797</name>
</gene>
<dbReference type="EMBL" id="ACHR03000076">
    <property type="protein sequence ID" value="KAE8637166.1"/>
    <property type="molecule type" value="Genomic_DNA"/>
</dbReference>
<accession>A0ACB6HB81</accession>
<evidence type="ECO:0000313" key="1">
    <source>
        <dbReference type="EMBL" id="KAE8637166.1"/>
    </source>
</evidence>
<reference evidence="1 2" key="1">
    <citation type="journal article" date="2009" name="Nat. Genet.">
        <title>The genome of the cucumber, Cucumis sativus L.</title>
        <authorList>
            <person name="Huang S."/>
            <person name="Li R."/>
            <person name="Zhang Z."/>
            <person name="Li L."/>
            <person name="Gu X."/>
            <person name="Fan W."/>
            <person name="Lucas W.J."/>
            <person name="Wang X."/>
            <person name="Xie B."/>
            <person name="Ni P."/>
            <person name="Ren Y."/>
            <person name="Zhu H."/>
            <person name="Li J."/>
            <person name="Lin K."/>
            <person name="Jin W."/>
            <person name="Fei Z."/>
            <person name="Li G."/>
            <person name="Staub J."/>
            <person name="Kilian A."/>
            <person name="van der Vossen E.A."/>
            <person name="Wu Y."/>
            <person name="Guo J."/>
            <person name="He J."/>
            <person name="Jia Z."/>
            <person name="Ren Y."/>
            <person name="Tian G."/>
            <person name="Lu Y."/>
            <person name="Ruan J."/>
            <person name="Qian W."/>
            <person name="Wang M."/>
            <person name="Huang Q."/>
            <person name="Li B."/>
            <person name="Xuan Z."/>
            <person name="Cao J."/>
            <person name="Asan"/>
            <person name="Wu Z."/>
            <person name="Zhang J."/>
            <person name="Cai Q."/>
            <person name="Bai Y."/>
            <person name="Zhao B."/>
            <person name="Han Y."/>
            <person name="Li Y."/>
            <person name="Li X."/>
            <person name="Wang S."/>
            <person name="Shi Q."/>
            <person name="Liu S."/>
            <person name="Cho W.K."/>
            <person name="Kim J.Y."/>
            <person name="Xu Y."/>
            <person name="Heller-Uszynska K."/>
            <person name="Miao H."/>
            <person name="Cheng Z."/>
            <person name="Zhang S."/>
            <person name="Wu J."/>
            <person name="Yang Y."/>
            <person name="Kang H."/>
            <person name="Li M."/>
            <person name="Liang H."/>
            <person name="Ren X."/>
            <person name="Shi Z."/>
            <person name="Wen M."/>
            <person name="Jian M."/>
            <person name="Yang H."/>
            <person name="Zhang G."/>
            <person name="Yang Z."/>
            <person name="Chen R."/>
            <person name="Liu S."/>
            <person name="Li J."/>
            <person name="Ma L."/>
            <person name="Liu H."/>
            <person name="Zhou Y."/>
            <person name="Zhao J."/>
            <person name="Fang X."/>
            <person name="Li G."/>
            <person name="Fang L."/>
            <person name="Li Y."/>
            <person name="Liu D."/>
            <person name="Zheng H."/>
            <person name="Zhang Y."/>
            <person name="Qin N."/>
            <person name="Li Z."/>
            <person name="Yang G."/>
            <person name="Yang S."/>
            <person name="Bolund L."/>
            <person name="Kristiansen K."/>
            <person name="Zheng H."/>
            <person name="Li S."/>
            <person name="Zhang X."/>
            <person name="Yang H."/>
            <person name="Wang J."/>
            <person name="Sun R."/>
            <person name="Zhang B."/>
            <person name="Jiang S."/>
            <person name="Wang J."/>
            <person name="Du Y."/>
            <person name="Li S."/>
        </authorList>
    </citation>
    <scope>NUCLEOTIDE SEQUENCE [LARGE SCALE GENOMIC DNA]</scope>
    <source>
        <strain evidence="2">cv. 9930</strain>
        <tissue evidence="1">Leaf</tissue>
    </source>
</reference>